<comment type="caution">
    <text evidence="1">The sequence shown here is derived from an EMBL/GenBank/DDBJ whole genome shotgun (WGS) entry which is preliminary data.</text>
</comment>
<gene>
    <name evidence="1" type="ORF">MVEN_02524000</name>
</gene>
<dbReference type="EMBL" id="JACAZI010000034">
    <property type="protein sequence ID" value="KAF7328941.1"/>
    <property type="molecule type" value="Genomic_DNA"/>
</dbReference>
<protein>
    <submittedName>
        <fullName evidence="1">Uncharacterized protein</fullName>
    </submittedName>
</protein>
<dbReference type="Proteomes" id="UP000620124">
    <property type="component" value="Unassembled WGS sequence"/>
</dbReference>
<evidence type="ECO:0000313" key="1">
    <source>
        <dbReference type="EMBL" id="KAF7328941.1"/>
    </source>
</evidence>
<name>A0A8H6WUN4_9AGAR</name>
<evidence type="ECO:0000313" key="2">
    <source>
        <dbReference type="Proteomes" id="UP000620124"/>
    </source>
</evidence>
<organism evidence="1 2">
    <name type="scientific">Mycena venus</name>
    <dbReference type="NCBI Taxonomy" id="2733690"/>
    <lineage>
        <taxon>Eukaryota</taxon>
        <taxon>Fungi</taxon>
        <taxon>Dikarya</taxon>
        <taxon>Basidiomycota</taxon>
        <taxon>Agaricomycotina</taxon>
        <taxon>Agaricomycetes</taxon>
        <taxon>Agaricomycetidae</taxon>
        <taxon>Agaricales</taxon>
        <taxon>Marasmiineae</taxon>
        <taxon>Mycenaceae</taxon>
        <taxon>Mycena</taxon>
    </lineage>
</organism>
<accession>A0A8H6WUN4</accession>
<reference evidence="1" key="1">
    <citation type="submission" date="2020-05" db="EMBL/GenBank/DDBJ databases">
        <title>Mycena genomes resolve the evolution of fungal bioluminescence.</title>
        <authorList>
            <person name="Tsai I.J."/>
        </authorList>
    </citation>
    <scope>NUCLEOTIDE SEQUENCE</scope>
    <source>
        <strain evidence="1">CCC161011</strain>
    </source>
</reference>
<sequence length="318" mass="36724">MFFWDTVQEPNLNDQKWTNRVLSLSPKMLRVLQIKMSGSLLVPLEDCRQVVARSPGFVRIFQARMLFYTHLGYPNLLSLYLVRLLLKGVSWDDIMATLSIMRSITGGGSQERAVAGTITILALSLELYPANILGLISNLGCGLLRLIQRKGVAGSIPYSWNHFDTYGAHLCWGILIRCSPPLSLDLLSQLYEFVPPWDWFSSRPCPNTCLCVDDFYHVVQWLKALPDPPLELIDQWQGYLTKSRDRFSQGKVQCRFNNNDEKLESNWQKSELKCFNNSCAKFHAFDEEDVIWHWEQVLQKRRKLEHPDDSYEDSDSEV</sequence>
<proteinExistence type="predicted"/>
<keyword evidence="2" id="KW-1185">Reference proteome</keyword>
<dbReference type="OrthoDB" id="3057297at2759"/>
<dbReference type="AlphaFoldDB" id="A0A8H6WUN4"/>